<dbReference type="InterPro" id="IPR036465">
    <property type="entry name" value="vWFA_dom_sf"/>
</dbReference>
<keyword evidence="7" id="KW-0472">Membrane</keyword>
<evidence type="ECO:0000256" key="8">
    <source>
        <dbReference type="SAM" id="SignalP"/>
    </source>
</evidence>
<evidence type="ECO:0000256" key="2">
    <source>
        <dbReference type="ARBA" id="ARBA00008095"/>
    </source>
</evidence>
<evidence type="ECO:0000256" key="6">
    <source>
        <dbReference type="ARBA" id="ARBA00022989"/>
    </source>
</evidence>
<dbReference type="Gene3D" id="3.40.50.410">
    <property type="entry name" value="von Willebrand factor, type A domain"/>
    <property type="match status" value="1"/>
</dbReference>
<dbReference type="PROSITE" id="PS50234">
    <property type="entry name" value="VWFA"/>
    <property type="match status" value="1"/>
</dbReference>
<dbReference type="InterPro" id="IPR002035">
    <property type="entry name" value="VWF_A"/>
</dbReference>
<dbReference type="InterPro" id="IPR008400">
    <property type="entry name" value="Anthrax_toxin_rcpt_extracel"/>
</dbReference>
<dbReference type="PANTHER" id="PTHR16059:SF16">
    <property type="entry name" value="ANTHRAX TOXIN RECEPTOR-LIKE"/>
    <property type="match status" value="1"/>
</dbReference>
<evidence type="ECO:0000256" key="3">
    <source>
        <dbReference type="ARBA" id="ARBA00022692"/>
    </source>
</evidence>
<evidence type="ECO:0000256" key="4">
    <source>
        <dbReference type="ARBA" id="ARBA00022723"/>
    </source>
</evidence>
<evidence type="ECO:0000313" key="10">
    <source>
        <dbReference type="Ensembl" id="ENSCANP00000020245.1"/>
    </source>
</evidence>
<dbReference type="AlphaFoldDB" id="A0A2K5IUH9"/>
<dbReference type="STRING" id="336983.ENSCANP00000020245"/>
<dbReference type="PANTHER" id="PTHR16059">
    <property type="entry name" value="ANTHRAX TOXIN RECEPTOR"/>
    <property type="match status" value="1"/>
</dbReference>
<dbReference type="Proteomes" id="UP000233080">
    <property type="component" value="Unassembled WGS sequence"/>
</dbReference>
<organism evidence="10 11">
    <name type="scientific">Colobus angolensis palliatus</name>
    <name type="common">Peters' Angolan colobus</name>
    <dbReference type="NCBI Taxonomy" id="336983"/>
    <lineage>
        <taxon>Eukaryota</taxon>
        <taxon>Metazoa</taxon>
        <taxon>Chordata</taxon>
        <taxon>Craniata</taxon>
        <taxon>Vertebrata</taxon>
        <taxon>Euteleostomi</taxon>
        <taxon>Mammalia</taxon>
        <taxon>Eutheria</taxon>
        <taxon>Euarchontoglires</taxon>
        <taxon>Primates</taxon>
        <taxon>Haplorrhini</taxon>
        <taxon>Catarrhini</taxon>
        <taxon>Cercopithecidae</taxon>
        <taxon>Colobinae</taxon>
        <taxon>Colobus</taxon>
    </lineage>
</organism>
<feature type="signal peptide" evidence="8">
    <location>
        <begin position="1"/>
        <end position="25"/>
    </location>
</feature>
<feature type="domain" description="VWFA" evidence="9">
    <location>
        <begin position="74"/>
        <end position="244"/>
    </location>
</feature>
<evidence type="ECO:0000256" key="5">
    <source>
        <dbReference type="ARBA" id="ARBA00022729"/>
    </source>
</evidence>
<keyword evidence="3" id="KW-0812">Transmembrane</keyword>
<dbReference type="FunFam" id="3.40.50.410:FF:000024">
    <property type="entry name" value="Anthrax toxin receptor"/>
    <property type="match status" value="1"/>
</dbReference>
<comment type="subcellular location">
    <subcellularLocation>
        <location evidence="1">Membrane</location>
        <topology evidence="1">Single-pass type I membrane protein</topology>
    </subcellularLocation>
</comment>
<dbReference type="SUPFAM" id="SSF53300">
    <property type="entry name" value="vWA-like"/>
    <property type="match status" value="1"/>
</dbReference>
<evidence type="ECO:0000259" key="9">
    <source>
        <dbReference type="PROSITE" id="PS50234"/>
    </source>
</evidence>
<dbReference type="SMART" id="SM00327">
    <property type="entry name" value="VWA"/>
    <property type="match status" value="1"/>
</dbReference>
<dbReference type="Pfam" id="PF05587">
    <property type="entry name" value="Anth_Ig"/>
    <property type="match status" value="1"/>
</dbReference>
<comment type="similarity">
    <text evidence="2">Belongs to the ATR family.</text>
</comment>
<reference evidence="10" key="1">
    <citation type="submission" date="2025-08" db="UniProtKB">
        <authorList>
            <consortium name="Ensembl"/>
        </authorList>
    </citation>
    <scope>IDENTIFICATION</scope>
</reference>
<protein>
    <recommendedName>
        <fullName evidence="9">VWFA domain-containing protein</fullName>
    </recommendedName>
</protein>
<keyword evidence="4" id="KW-0479">Metal-binding</keyword>
<dbReference type="Pfam" id="PF00092">
    <property type="entry name" value="VWA"/>
    <property type="match status" value="1"/>
</dbReference>
<keyword evidence="6" id="KW-1133">Transmembrane helix</keyword>
<accession>A0A2K5IUH9</accession>
<dbReference type="GO" id="GO:0005886">
    <property type="term" value="C:plasma membrane"/>
    <property type="evidence" value="ECO:0007669"/>
    <property type="project" value="TreeGrafter"/>
</dbReference>
<reference evidence="10" key="2">
    <citation type="submission" date="2025-09" db="UniProtKB">
        <authorList>
            <consortium name="Ensembl"/>
        </authorList>
    </citation>
    <scope>IDENTIFICATION</scope>
</reference>
<evidence type="ECO:0000313" key="11">
    <source>
        <dbReference type="Proteomes" id="UP000233080"/>
    </source>
</evidence>
<dbReference type="GO" id="GO:0046872">
    <property type="term" value="F:metal ion binding"/>
    <property type="evidence" value="ECO:0007669"/>
    <property type="project" value="UniProtKB-KW"/>
</dbReference>
<dbReference type="Ensembl" id="ENSCANT00000043212.1">
    <property type="protein sequence ID" value="ENSCANP00000020245.1"/>
    <property type="gene ID" value="ENSCANG00000033550.1"/>
</dbReference>
<keyword evidence="5 8" id="KW-0732">Signal</keyword>
<keyword evidence="11" id="KW-1185">Reference proteome</keyword>
<feature type="chain" id="PRO_5014424176" description="VWFA domain-containing protein" evidence="8">
    <location>
        <begin position="26"/>
        <end position="599"/>
    </location>
</feature>
<evidence type="ECO:0000256" key="7">
    <source>
        <dbReference type="ARBA" id="ARBA00023136"/>
    </source>
</evidence>
<name>A0A2K5IUH9_COLAP</name>
<dbReference type="GO" id="GO:0009986">
    <property type="term" value="C:cell surface"/>
    <property type="evidence" value="ECO:0007669"/>
    <property type="project" value="TreeGrafter"/>
</dbReference>
<evidence type="ECO:0000256" key="1">
    <source>
        <dbReference type="ARBA" id="ARBA00004479"/>
    </source>
</evidence>
<proteinExistence type="inferred from homology"/>
<dbReference type="GO" id="GO:0004888">
    <property type="term" value="F:transmembrane signaling receptor activity"/>
    <property type="evidence" value="ECO:0007669"/>
    <property type="project" value="TreeGrafter"/>
</dbReference>
<sequence>MRSHGRWGPCFLLFLLLLPPPLFRAGSLRYHGPGWRMFQRLAMGSRRAHHRHGPGWRQHLRQGQAGHRCQGSFDLYFILDKSGSMNNNWIDLYMWVEETVARFQSSHIRMCSVTYSIDGQTVLPLTSDKNRMKNGLDQLRKTVPDGHTFMQAGFRKAIQQIETFNSENKVPSVIIAMTDGELVAHVFQDTLREAQKAQKLGANVYTVGVAGYKLDQITAIADSLDHVFAVENGFKAMRDTIDALTSKVCLDVTSVEPLTVCVGEPYCVVVHGNGFQNLKKQDEVICRFIFNESTIIDEKPTSINNNSMNCPGPKLEKPGEEYFIEVSLNNGKTFFKSNVRVTSTTCVRWPLRCCRVGSGRLHLQPGGCRQSPAKAGTIAQPPENYHLHHHHHHLPPLPPPPPPPPPPLAPVNTCPTMIVCCCACQGVCRMRGIEGNLDIFHDLSHPSCRQVPWMWCQRRDQGRYLSLALAQSQNAQAPCCPRICFPHSQECLSLPQAPCHPRMCLRHSRECLALKQAPCSPRICLRHSPEYFSQAQTLCSPKSCLQSGRQCLPATCSSRCHLLPARCSRPPSRILPLLSPLLRHTAEPLLSLPPLEPNF</sequence>